<dbReference type="Proteomes" id="UP001222027">
    <property type="component" value="Unassembled WGS sequence"/>
</dbReference>
<reference evidence="2 3" key="1">
    <citation type="submission" date="2022-12" db="EMBL/GenBank/DDBJ databases">
        <title>Chromosome-scale assembly of the Ensete ventricosum genome.</title>
        <authorList>
            <person name="Dussert Y."/>
            <person name="Stocks J."/>
            <person name="Wendawek A."/>
            <person name="Woldeyes F."/>
            <person name="Nichols R.A."/>
            <person name="Borrell J.S."/>
        </authorList>
    </citation>
    <scope>NUCLEOTIDE SEQUENCE [LARGE SCALE GENOMIC DNA]</scope>
    <source>
        <strain evidence="3">cv. Maze</strain>
        <tissue evidence="2">Seeds</tissue>
    </source>
</reference>
<dbReference type="EMBL" id="JAQQAF010000009">
    <property type="protein sequence ID" value="KAJ8459899.1"/>
    <property type="molecule type" value="Genomic_DNA"/>
</dbReference>
<keyword evidence="1" id="KW-1133">Transmembrane helix</keyword>
<evidence type="ECO:0000256" key="1">
    <source>
        <dbReference type="SAM" id="Phobius"/>
    </source>
</evidence>
<keyword evidence="3" id="KW-1185">Reference proteome</keyword>
<protein>
    <submittedName>
        <fullName evidence="2">Uncharacterized protein</fullName>
    </submittedName>
</protein>
<comment type="caution">
    <text evidence="2">The sequence shown here is derived from an EMBL/GenBank/DDBJ whole genome shotgun (WGS) entry which is preliminary data.</text>
</comment>
<gene>
    <name evidence="2" type="ORF">OPV22_032825</name>
</gene>
<evidence type="ECO:0000313" key="3">
    <source>
        <dbReference type="Proteomes" id="UP001222027"/>
    </source>
</evidence>
<proteinExistence type="predicted"/>
<sequence>MRLLQCTAAIYKGESRKWNPHWSSVHIFHHRLKIGLPRHEILTLVIILVIVSSVGFPFQDIIGDDKELVNRTRLKTFDQMGTSLIALES</sequence>
<keyword evidence="1" id="KW-0472">Membrane</keyword>
<feature type="transmembrane region" description="Helical" evidence="1">
    <location>
        <begin position="41"/>
        <end position="58"/>
    </location>
</feature>
<accession>A0AAV8Q0B8</accession>
<dbReference type="AlphaFoldDB" id="A0AAV8Q0B8"/>
<keyword evidence="1" id="KW-0812">Transmembrane</keyword>
<name>A0AAV8Q0B8_ENSVE</name>
<organism evidence="2 3">
    <name type="scientific">Ensete ventricosum</name>
    <name type="common">Abyssinian banana</name>
    <name type="synonym">Musa ensete</name>
    <dbReference type="NCBI Taxonomy" id="4639"/>
    <lineage>
        <taxon>Eukaryota</taxon>
        <taxon>Viridiplantae</taxon>
        <taxon>Streptophyta</taxon>
        <taxon>Embryophyta</taxon>
        <taxon>Tracheophyta</taxon>
        <taxon>Spermatophyta</taxon>
        <taxon>Magnoliopsida</taxon>
        <taxon>Liliopsida</taxon>
        <taxon>Zingiberales</taxon>
        <taxon>Musaceae</taxon>
        <taxon>Ensete</taxon>
    </lineage>
</organism>
<evidence type="ECO:0000313" key="2">
    <source>
        <dbReference type="EMBL" id="KAJ8459899.1"/>
    </source>
</evidence>